<feature type="domain" description="Competence protein CoiA C-terminal" evidence="3">
    <location>
        <begin position="229"/>
        <end position="369"/>
    </location>
</feature>
<evidence type="ECO:0000313" key="4">
    <source>
        <dbReference type="EMBL" id="SEP84453.1"/>
    </source>
</evidence>
<dbReference type="OrthoDB" id="3784230at2"/>
<evidence type="ECO:0000259" key="2">
    <source>
        <dbReference type="Pfam" id="PF25164"/>
    </source>
</evidence>
<dbReference type="AlphaFoldDB" id="A0A1H9B6Z6"/>
<dbReference type="RefSeq" id="WP_091772552.1">
    <property type="nucleotide sequence ID" value="NZ_CAESCL010000126.1"/>
</dbReference>
<dbReference type="InterPro" id="IPR010330">
    <property type="entry name" value="CoiA_nuc"/>
</dbReference>
<feature type="domain" description="Competence protein CoiA-like N-terminal" evidence="2">
    <location>
        <begin position="16"/>
        <end position="60"/>
    </location>
</feature>
<dbReference type="InterPro" id="IPR021176">
    <property type="entry name" value="Competence-induced_CoiA"/>
</dbReference>
<dbReference type="Pfam" id="PF06054">
    <property type="entry name" value="CoiA_nuc"/>
    <property type="match status" value="1"/>
</dbReference>
<dbReference type="InterPro" id="IPR057252">
    <property type="entry name" value="CoiA_C"/>
</dbReference>
<proteinExistence type="predicted"/>
<evidence type="ECO:0000259" key="1">
    <source>
        <dbReference type="Pfam" id="PF06054"/>
    </source>
</evidence>
<dbReference type="EMBL" id="FOES01000003">
    <property type="protein sequence ID" value="SEP84453.1"/>
    <property type="molecule type" value="Genomic_DNA"/>
</dbReference>
<protein>
    <submittedName>
        <fullName evidence="4">Competence protein CoiA</fullName>
    </submittedName>
</protein>
<organism evidence="4 5">
    <name type="scientific">Piscibacillus halophilus</name>
    <dbReference type="NCBI Taxonomy" id="571933"/>
    <lineage>
        <taxon>Bacteria</taxon>
        <taxon>Bacillati</taxon>
        <taxon>Bacillota</taxon>
        <taxon>Bacilli</taxon>
        <taxon>Bacillales</taxon>
        <taxon>Bacillaceae</taxon>
        <taxon>Piscibacillus</taxon>
    </lineage>
</organism>
<name>A0A1H9B6Z6_9BACI</name>
<accession>A0A1H9B6Z6</accession>
<sequence length="383" mass="45517">MLTAINSKGKEIKAYNQSKSQLEVIRQQPLYCPECHQKVILKAGLVMIPHFAHYKNSTCPNQGESQTHLKGKINLYNWCIKQGFYAKLEHVIPSIKQRLDVLVKIANRWVAIEYQCSPISLDELQKRTYGIASKGIIPLWVFGPNYYNTKMGQLFWNTTLRASVMYNQRAKQDQLYFYDPGNDIFTIAAHFYSQRAKAITQLSRHSLKHMRWKDLFRTVQISHKYLYYKWLREKRLFRSGQRRFQAKYDEEFLKQLYMQHLHPQNLPSCIHLPVSNSYRFLAPNYVWQTQIVLYLTQLTREDTFYWNDLTAITQKYFKDRIVAIYPSQSIHPLTHYLDLLSCLGYITKKGKGAYRKARDFNFHRTLDTALKEDQEIIEKLLRF</sequence>
<feature type="domain" description="Competence protein CoiA nuclease-like" evidence="1">
    <location>
        <begin position="64"/>
        <end position="218"/>
    </location>
</feature>
<dbReference type="InterPro" id="IPR057253">
    <property type="entry name" value="CoiA-like_N"/>
</dbReference>
<evidence type="ECO:0000259" key="3">
    <source>
        <dbReference type="Pfam" id="PF25166"/>
    </source>
</evidence>
<gene>
    <name evidence="4" type="ORF">SAMN05216362_103144</name>
</gene>
<keyword evidence="5" id="KW-1185">Reference proteome</keyword>
<dbReference type="Pfam" id="PF25166">
    <property type="entry name" value="CoiA_C"/>
    <property type="match status" value="1"/>
</dbReference>
<evidence type="ECO:0000313" key="5">
    <source>
        <dbReference type="Proteomes" id="UP000199427"/>
    </source>
</evidence>
<dbReference type="Proteomes" id="UP000199427">
    <property type="component" value="Unassembled WGS sequence"/>
</dbReference>
<reference evidence="4 5" key="1">
    <citation type="submission" date="2016-10" db="EMBL/GenBank/DDBJ databases">
        <authorList>
            <person name="de Groot N.N."/>
        </authorList>
    </citation>
    <scope>NUCLEOTIDE SEQUENCE [LARGE SCALE GENOMIC DNA]</scope>
    <source>
        <strain evidence="4 5">DSM 21633</strain>
    </source>
</reference>
<dbReference type="STRING" id="571933.SAMN05216362_103144"/>
<dbReference type="PIRSF" id="PIRSF007487">
    <property type="entry name" value="Competence-induced_CoiA_bac"/>
    <property type="match status" value="1"/>
</dbReference>
<dbReference type="Pfam" id="PF25164">
    <property type="entry name" value="CoiA_N"/>
    <property type="match status" value="1"/>
</dbReference>